<sequence>MTTVRWLHSSDSKACRQGTILDRSVWSADSTSVKKIPQVIDQGWYSTVYHLPPQLPGFLHPIYDRISPIMIECGTDHI</sequence>
<dbReference type="EMBL" id="HACG01022933">
    <property type="protein sequence ID" value="CEK69798.1"/>
    <property type="molecule type" value="Transcribed_RNA"/>
</dbReference>
<name>A0A0B6ZMN8_9EUPU</name>
<reference evidence="1" key="1">
    <citation type="submission" date="2014-12" db="EMBL/GenBank/DDBJ databases">
        <title>Insight into the proteome of Arion vulgaris.</title>
        <authorList>
            <person name="Aradska J."/>
            <person name="Bulat T."/>
            <person name="Smidak R."/>
            <person name="Sarate P."/>
            <person name="Gangsoo J."/>
            <person name="Sialana F."/>
            <person name="Bilban M."/>
            <person name="Lubec G."/>
        </authorList>
    </citation>
    <scope>NUCLEOTIDE SEQUENCE</scope>
    <source>
        <tissue evidence="1">Skin</tissue>
    </source>
</reference>
<organism evidence="1">
    <name type="scientific">Arion vulgaris</name>
    <dbReference type="NCBI Taxonomy" id="1028688"/>
    <lineage>
        <taxon>Eukaryota</taxon>
        <taxon>Metazoa</taxon>
        <taxon>Spiralia</taxon>
        <taxon>Lophotrochozoa</taxon>
        <taxon>Mollusca</taxon>
        <taxon>Gastropoda</taxon>
        <taxon>Heterobranchia</taxon>
        <taxon>Euthyneura</taxon>
        <taxon>Panpulmonata</taxon>
        <taxon>Eupulmonata</taxon>
        <taxon>Stylommatophora</taxon>
        <taxon>Helicina</taxon>
        <taxon>Arionoidea</taxon>
        <taxon>Arionidae</taxon>
        <taxon>Arion</taxon>
    </lineage>
</organism>
<feature type="non-terminal residue" evidence="1">
    <location>
        <position position="78"/>
    </location>
</feature>
<dbReference type="AlphaFoldDB" id="A0A0B6ZMN8"/>
<proteinExistence type="predicted"/>
<gene>
    <name evidence="1" type="primary">ORF71625</name>
</gene>
<accession>A0A0B6ZMN8</accession>
<protein>
    <submittedName>
        <fullName evidence="1">Uncharacterized protein</fullName>
    </submittedName>
</protein>
<evidence type="ECO:0000313" key="1">
    <source>
        <dbReference type="EMBL" id="CEK69798.1"/>
    </source>
</evidence>